<sequence length="440" mass="48345">MNTHLAEGLKEADHSRIWIYRKFLYVCLVFGVISVMLSLYYFMWLSVPSTIMLKVGMDQELNFKVPASGELYKEAVEVSGNASTHKVKSGSSIHIDLGHAVTLKANQIDQYKLQLRLFGLIPLKEVDVEVIQDIQLKPSGIPIGIYVKTQGVLVVGIGAFEGEDGQDVNPGKHIFQVGDYILEINDDEIGSKKELIEKIRHSEGQELVFKLQRGDMVIDVKARPQLNQNGEYKMGIWVRDNAQGVGTMTYIDENGCFGALGHGINDVDTSTLMALKAGTLYHTEIIGITRGAAGSPGELTGYIEYDDRNIMGDITDNTARGIFGVCIPEIAEDDTYDYLPLGLKQEIKKGPAQIICSLGDGTEVYDVEITDINLENDNINRGIVIKITDPDLLTVTGGIVQGMSGSPIIQDDKIVGAVTHVLVQDPTRGYGIFIEEMLVH</sequence>
<dbReference type="OrthoDB" id="9765242at2"/>
<dbReference type="RefSeq" id="WP_120466472.1">
    <property type="nucleotide sequence ID" value="NZ_CATAJS010000009.1"/>
</dbReference>
<organism evidence="3 4">
    <name type="scientific">Parablautia intestinalis</name>
    <dbReference type="NCBI Taxonomy" id="2320100"/>
    <lineage>
        <taxon>Bacteria</taxon>
        <taxon>Bacillati</taxon>
        <taxon>Bacillota</taxon>
        <taxon>Clostridia</taxon>
        <taxon>Lachnospirales</taxon>
        <taxon>Lachnospiraceae</taxon>
        <taxon>Parablautia</taxon>
    </lineage>
</organism>
<reference evidence="3 4" key="1">
    <citation type="submission" date="2018-09" db="EMBL/GenBank/DDBJ databases">
        <title>Murine metabolic-syndrome-specific gut microbial biobank.</title>
        <authorList>
            <person name="Liu C."/>
        </authorList>
    </citation>
    <scope>NUCLEOTIDE SEQUENCE [LARGE SCALE GENOMIC DNA]</scope>
    <source>
        <strain evidence="3 4">0.1xD8-82</strain>
    </source>
</reference>
<name>A0A3A9AQU0_9FIRM</name>
<dbReference type="Pfam" id="PF05580">
    <property type="entry name" value="Peptidase_S55"/>
    <property type="match status" value="1"/>
</dbReference>
<gene>
    <name evidence="3" type="primary">spoIVB</name>
    <name evidence="3" type="ORF">D7V94_02520</name>
</gene>
<dbReference type="EC" id="3.4.21.116" evidence="3"/>
<evidence type="ECO:0000256" key="1">
    <source>
        <dbReference type="SAM" id="Phobius"/>
    </source>
</evidence>
<proteinExistence type="predicted"/>
<protein>
    <submittedName>
        <fullName evidence="3">SpoIVB peptidase</fullName>
        <ecNumber evidence="3">3.4.21.116</ecNumber>
    </submittedName>
</protein>
<keyword evidence="1" id="KW-0812">Transmembrane</keyword>
<evidence type="ECO:0000313" key="3">
    <source>
        <dbReference type="EMBL" id="RKI93589.1"/>
    </source>
</evidence>
<evidence type="ECO:0000259" key="2">
    <source>
        <dbReference type="PROSITE" id="PS51494"/>
    </source>
</evidence>
<dbReference type="AlphaFoldDB" id="A0A3A9AQU0"/>
<dbReference type="InterPro" id="IPR008763">
    <property type="entry name" value="Peptidase_S55"/>
</dbReference>
<accession>A0A3A9AQU0</accession>
<dbReference type="NCBIfam" id="TIGR02860">
    <property type="entry name" value="spore_IV_B"/>
    <property type="match status" value="1"/>
</dbReference>
<keyword evidence="4" id="KW-1185">Reference proteome</keyword>
<keyword evidence="1" id="KW-0472">Membrane</keyword>
<dbReference type="EMBL" id="RAYQ01000002">
    <property type="protein sequence ID" value="RKI93589.1"/>
    <property type="molecule type" value="Genomic_DNA"/>
</dbReference>
<dbReference type="InterPro" id="IPR014219">
    <property type="entry name" value="SpoIVB"/>
</dbReference>
<keyword evidence="1" id="KW-1133">Transmembrane helix</keyword>
<feature type="transmembrane region" description="Helical" evidence="1">
    <location>
        <begin position="23"/>
        <end position="44"/>
    </location>
</feature>
<dbReference type="SUPFAM" id="SSF50156">
    <property type="entry name" value="PDZ domain-like"/>
    <property type="match status" value="1"/>
</dbReference>
<keyword evidence="3" id="KW-0378">Hydrolase</keyword>
<dbReference type="InterPro" id="IPR009003">
    <property type="entry name" value="Peptidase_S1_PA"/>
</dbReference>
<dbReference type="InterPro" id="IPR036034">
    <property type="entry name" value="PDZ_sf"/>
</dbReference>
<dbReference type="PROSITE" id="PS51494">
    <property type="entry name" value="SPOIVB"/>
    <property type="match status" value="1"/>
</dbReference>
<dbReference type="Gene3D" id="2.30.42.10">
    <property type="match status" value="1"/>
</dbReference>
<comment type="caution">
    <text evidence="3">The sequence shown here is derived from an EMBL/GenBank/DDBJ whole genome shotgun (WGS) entry which is preliminary data.</text>
</comment>
<feature type="domain" description="Peptidase S55" evidence="2">
    <location>
        <begin position="216"/>
        <end position="440"/>
    </location>
</feature>
<dbReference type="Proteomes" id="UP000280696">
    <property type="component" value="Unassembled WGS sequence"/>
</dbReference>
<evidence type="ECO:0000313" key="4">
    <source>
        <dbReference type="Proteomes" id="UP000280696"/>
    </source>
</evidence>
<dbReference type="SUPFAM" id="SSF50494">
    <property type="entry name" value="Trypsin-like serine proteases"/>
    <property type="match status" value="1"/>
</dbReference>
<dbReference type="GO" id="GO:0016787">
    <property type="term" value="F:hydrolase activity"/>
    <property type="evidence" value="ECO:0007669"/>
    <property type="project" value="UniProtKB-KW"/>
</dbReference>